<dbReference type="EMBL" id="AOSK01000068">
    <property type="protein sequence ID" value="EYD75704.1"/>
    <property type="molecule type" value="Genomic_DNA"/>
</dbReference>
<dbReference type="HOGENOM" id="CLU_2261752_0_0_5"/>
<gene>
    <name evidence="2" type="ORF">Rumeso_02791</name>
</gene>
<keyword evidence="3" id="KW-1185">Reference proteome</keyword>
<dbReference type="AlphaFoldDB" id="A0A017HPL2"/>
<proteinExistence type="predicted"/>
<accession>A0A017HPL2</accession>
<feature type="compositionally biased region" description="Gly residues" evidence="1">
    <location>
        <begin position="17"/>
        <end position="26"/>
    </location>
</feature>
<feature type="compositionally biased region" description="Basic residues" evidence="1">
    <location>
        <begin position="67"/>
        <end position="79"/>
    </location>
</feature>
<dbReference type="STRING" id="442562.Rumeso_02791"/>
<organism evidence="2 3">
    <name type="scientific">Rubellimicrobium mesophilum DSM 19309</name>
    <dbReference type="NCBI Taxonomy" id="442562"/>
    <lineage>
        <taxon>Bacteria</taxon>
        <taxon>Pseudomonadati</taxon>
        <taxon>Pseudomonadota</taxon>
        <taxon>Alphaproteobacteria</taxon>
        <taxon>Rhodobacterales</taxon>
        <taxon>Roseobacteraceae</taxon>
        <taxon>Rubellimicrobium</taxon>
    </lineage>
</organism>
<feature type="region of interest" description="Disordered" evidence="1">
    <location>
        <begin position="1"/>
        <end position="103"/>
    </location>
</feature>
<comment type="caution">
    <text evidence="2">The sequence shown here is derived from an EMBL/GenBank/DDBJ whole genome shotgun (WGS) entry which is preliminary data.</text>
</comment>
<evidence type="ECO:0000313" key="2">
    <source>
        <dbReference type="EMBL" id="EYD75704.1"/>
    </source>
</evidence>
<feature type="compositionally biased region" description="Polar residues" evidence="1">
    <location>
        <begin position="48"/>
        <end position="58"/>
    </location>
</feature>
<dbReference type="Proteomes" id="UP000019666">
    <property type="component" value="Unassembled WGS sequence"/>
</dbReference>
<sequence length="103" mass="11226">MGGIRGHGSAPGKEGLRGFGKTGARGHGLRGAPRQSCARMPWMAPKNRQGSLSRSPMSKTRVMAWHIHNRRSRFKRRVTPRADDAGRRNGGALPAFTMRGPVP</sequence>
<evidence type="ECO:0000313" key="3">
    <source>
        <dbReference type="Proteomes" id="UP000019666"/>
    </source>
</evidence>
<evidence type="ECO:0000256" key="1">
    <source>
        <dbReference type="SAM" id="MobiDB-lite"/>
    </source>
</evidence>
<reference evidence="2 3" key="1">
    <citation type="submission" date="2013-02" db="EMBL/GenBank/DDBJ databases">
        <authorList>
            <person name="Fiebig A."/>
            <person name="Goeker M."/>
            <person name="Klenk H.-P.P."/>
        </authorList>
    </citation>
    <scope>NUCLEOTIDE SEQUENCE [LARGE SCALE GENOMIC DNA]</scope>
    <source>
        <strain evidence="2 3">DSM 19309</strain>
    </source>
</reference>
<name>A0A017HPL2_9RHOB</name>
<protein>
    <submittedName>
        <fullName evidence="2">Uncharacterized protein</fullName>
    </submittedName>
</protein>